<dbReference type="InterPro" id="IPR004378">
    <property type="entry name" value="F420H2_quin_Rdtase"/>
</dbReference>
<sequence length="136" mass="15031">MDFNQQIIDTFRANGGEVSEPVQFGKGLVLVHVPRKDGSIRIAPLAAIHEDGAWHIVGSAGGSPKHPAWVYGLRRTEQVDLEVPGDPVETLQVKVEEITGDERDAWWDRFKAFSSGFAGYEKTAEGRVFPIFRLVG</sequence>
<comment type="catalytic activity">
    <reaction evidence="2">
        <text>oxidized coenzyme F420-(gamma-L-Glu)(n) + a quinol + H(+) = reduced coenzyme F420-(gamma-L-Glu)(n) + a quinone</text>
        <dbReference type="Rhea" id="RHEA:39663"/>
        <dbReference type="Rhea" id="RHEA-COMP:12939"/>
        <dbReference type="Rhea" id="RHEA-COMP:14378"/>
        <dbReference type="ChEBI" id="CHEBI:15378"/>
        <dbReference type="ChEBI" id="CHEBI:24646"/>
        <dbReference type="ChEBI" id="CHEBI:132124"/>
        <dbReference type="ChEBI" id="CHEBI:133980"/>
        <dbReference type="ChEBI" id="CHEBI:139511"/>
    </reaction>
</comment>
<comment type="similarity">
    <text evidence="1">Belongs to the F420H(2)-dependent quinone reductase family.</text>
</comment>
<dbReference type="InterPro" id="IPR012349">
    <property type="entry name" value="Split_barrel_FMN-bd"/>
</dbReference>
<dbReference type="NCBIfam" id="TIGR00026">
    <property type="entry name" value="hi_GC_TIGR00026"/>
    <property type="match status" value="1"/>
</dbReference>
<organism evidence="3 4">
    <name type="scientific">Promicromonospora alba</name>
    <dbReference type="NCBI Taxonomy" id="1616110"/>
    <lineage>
        <taxon>Bacteria</taxon>
        <taxon>Bacillati</taxon>
        <taxon>Actinomycetota</taxon>
        <taxon>Actinomycetes</taxon>
        <taxon>Micrococcales</taxon>
        <taxon>Promicromonosporaceae</taxon>
        <taxon>Promicromonospora</taxon>
    </lineage>
</organism>
<name>A0ABV9HIZ5_9MICO</name>
<evidence type="ECO:0000256" key="1">
    <source>
        <dbReference type="ARBA" id="ARBA00008710"/>
    </source>
</evidence>
<accession>A0ABV9HIZ5</accession>
<dbReference type="PANTHER" id="PTHR39428:SF1">
    <property type="entry name" value="F420H(2)-DEPENDENT QUINONE REDUCTASE RV1261C"/>
    <property type="match status" value="1"/>
</dbReference>
<reference evidence="4" key="1">
    <citation type="journal article" date="2019" name="Int. J. Syst. Evol. Microbiol.">
        <title>The Global Catalogue of Microorganisms (GCM) 10K type strain sequencing project: providing services to taxonomists for standard genome sequencing and annotation.</title>
        <authorList>
            <consortium name="The Broad Institute Genomics Platform"/>
            <consortium name="The Broad Institute Genome Sequencing Center for Infectious Disease"/>
            <person name="Wu L."/>
            <person name="Ma J."/>
        </authorList>
    </citation>
    <scope>NUCLEOTIDE SEQUENCE [LARGE SCALE GENOMIC DNA]</scope>
    <source>
        <strain evidence="4">CCUG 42722</strain>
    </source>
</reference>
<evidence type="ECO:0000313" key="4">
    <source>
        <dbReference type="Proteomes" id="UP001596011"/>
    </source>
</evidence>
<dbReference type="EMBL" id="JBHSFI010000005">
    <property type="protein sequence ID" value="MFC4630206.1"/>
    <property type="molecule type" value="Genomic_DNA"/>
</dbReference>
<proteinExistence type="inferred from homology"/>
<evidence type="ECO:0000256" key="2">
    <source>
        <dbReference type="ARBA" id="ARBA00049106"/>
    </source>
</evidence>
<protein>
    <submittedName>
        <fullName evidence="3">Nitroreductase/quinone reductase family protein</fullName>
    </submittedName>
</protein>
<dbReference type="RefSeq" id="WP_377137688.1">
    <property type="nucleotide sequence ID" value="NZ_JBHSFI010000005.1"/>
</dbReference>
<keyword evidence="4" id="KW-1185">Reference proteome</keyword>
<dbReference type="Gene3D" id="2.30.110.10">
    <property type="entry name" value="Electron Transport, Fmn-binding Protein, Chain A"/>
    <property type="match status" value="1"/>
</dbReference>
<comment type="caution">
    <text evidence="3">The sequence shown here is derived from an EMBL/GenBank/DDBJ whole genome shotgun (WGS) entry which is preliminary data.</text>
</comment>
<dbReference type="Pfam" id="PF04075">
    <property type="entry name" value="F420H2_quin_red"/>
    <property type="match status" value="1"/>
</dbReference>
<gene>
    <name evidence="3" type="ORF">ACFO6V_18305</name>
</gene>
<dbReference type="PANTHER" id="PTHR39428">
    <property type="entry name" value="F420H(2)-DEPENDENT QUINONE REDUCTASE RV1261C"/>
    <property type="match status" value="1"/>
</dbReference>
<evidence type="ECO:0000313" key="3">
    <source>
        <dbReference type="EMBL" id="MFC4630206.1"/>
    </source>
</evidence>
<dbReference type="Proteomes" id="UP001596011">
    <property type="component" value="Unassembled WGS sequence"/>
</dbReference>